<protein>
    <submittedName>
        <fullName evidence="4">GNAT family N-acetyltransferase</fullName>
    </submittedName>
</protein>
<dbReference type="GO" id="GO:0016747">
    <property type="term" value="F:acyltransferase activity, transferring groups other than amino-acyl groups"/>
    <property type="evidence" value="ECO:0007669"/>
    <property type="project" value="InterPro"/>
</dbReference>
<feature type="domain" description="N-acetyltransferase" evidence="3">
    <location>
        <begin position="2"/>
        <end position="140"/>
    </location>
</feature>
<keyword evidence="2" id="KW-0012">Acyltransferase</keyword>
<dbReference type="Gene3D" id="3.40.630.30">
    <property type="match status" value="1"/>
</dbReference>
<dbReference type="CDD" id="cd04301">
    <property type="entry name" value="NAT_SF"/>
    <property type="match status" value="1"/>
</dbReference>
<evidence type="ECO:0000256" key="2">
    <source>
        <dbReference type="ARBA" id="ARBA00023315"/>
    </source>
</evidence>
<evidence type="ECO:0000259" key="3">
    <source>
        <dbReference type="PROSITE" id="PS51186"/>
    </source>
</evidence>
<dbReference type="PANTHER" id="PTHR43420:SF47">
    <property type="entry name" value="N-ACETYLTRANSFERASE DOMAIN-CONTAINING PROTEIN"/>
    <property type="match status" value="1"/>
</dbReference>
<dbReference type="KEGG" id="sbj:CF168_11190"/>
<dbReference type="SUPFAM" id="SSF55729">
    <property type="entry name" value="Acyl-CoA N-acyltransferases (Nat)"/>
    <property type="match status" value="1"/>
</dbReference>
<keyword evidence="1 4" id="KW-0808">Transferase</keyword>
<dbReference type="RefSeq" id="WP_089067892.1">
    <property type="nucleotide sequence ID" value="NZ_CP022358.1"/>
</dbReference>
<dbReference type="EMBL" id="CP022358">
    <property type="protein sequence ID" value="ASK69391.1"/>
    <property type="molecule type" value="Genomic_DNA"/>
</dbReference>
<dbReference type="InterPro" id="IPR050680">
    <property type="entry name" value="YpeA/RimI_acetyltransf"/>
</dbReference>
<gene>
    <name evidence="4" type="ORF">CF168_11190</name>
</gene>
<dbReference type="Proteomes" id="UP000198367">
    <property type="component" value="Chromosome"/>
</dbReference>
<evidence type="ECO:0000313" key="4">
    <source>
        <dbReference type="EMBL" id="ASK69391.1"/>
    </source>
</evidence>
<accession>A0A220UN87</accession>
<organism evidence="4 5">
    <name type="scientific">Shewanella bicestrii</name>
    <dbReference type="NCBI Taxonomy" id="2018305"/>
    <lineage>
        <taxon>Bacteria</taxon>
        <taxon>Pseudomonadati</taxon>
        <taxon>Pseudomonadota</taxon>
        <taxon>Gammaproteobacteria</taxon>
        <taxon>Alteromonadales</taxon>
        <taxon>Shewanellaceae</taxon>
        <taxon>Shewanella</taxon>
    </lineage>
</organism>
<name>A0A220UN87_9GAMM</name>
<dbReference type="InterPro" id="IPR000182">
    <property type="entry name" value="GNAT_dom"/>
</dbReference>
<dbReference type="PROSITE" id="PS51186">
    <property type="entry name" value="GNAT"/>
    <property type="match status" value="1"/>
</dbReference>
<evidence type="ECO:0000256" key="1">
    <source>
        <dbReference type="ARBA" id="ARBA00022679"/>
    </source>
</evidence>
<dbReference type="AlphaFoldDB" id="A0A220UN87"/>
<sequence>MVTFRPAKDLAKAAHFTLSNMQPYYAQYAVDWDQAQIEKMTQELVNFDILFEEKLVGVVRLSFDTEACWLRDLQVDQSYQNRGIGSIAIAEAERLAKEHGSHILKLKVFNNSPAVHLYKRQGFGLTSEDDRFYYMSRAIS</sequence>
<proteinExistence type="predicted"/>
<dbReference type="PANTHER" id="PTHR43420">
    <property type="entry name" value="ACETYLTRANSFERASE"/>
    <property type="match status" value="1"/>
</dbReference>
<dbReference type="Pfam" id="PF00583">
    <property type="entry name" value="Acetyltransf_1"/>
    <property type="match status" value="1"/>
</dbReference>
<dbReference type="InterPro" id="IPR016181">
    <property type="entry name" value="Acyl_CoA_acyltransferase"/>
</dbReference>
<keyword evidence="5" id="KW-1185">Reference proteome</keyword>
<evidence type="ECO:0000313" key="5">
    <source>
        <dbReference type="Proteomes" id="UP000198367"/>
    </source>
</evidence>
<reference evidence="4 5" key="1">
    <citation type="submission" date="2017-07" db="EMBL/GenBank/DDBJ databases">
        <title>Phenotypical and genomic characterization of a clinical isolate of Shewanella bicestrii sp. nov. producing an extended-spectrum beta-lactamase and a new oxacillinase variant.</title>
        <authorList>
            <person name="Jousset A.B."/>
            <person name="Bonnin R.A."/>
            <person name="Girlich D."/>
            <person name="Dabos L."/>
            <person name="Potron A."/>
            <person name="Dortet L."/>
            <person name="Glaser P."/>
            <person name="Naas T."/>
        </authorList>
    </citation>
    <scope>NUCLEOTIDE SEQUENCE [LARGE SCALE GENOMIC DNA]</scope>
    <source>
        <strain evidence="4 5">JAB-1</strain>
    </source>
</reference>